<comment type="caution">
    <text evidence="2">The sequence shown here is derived from an EMBL/GenBank/DDBJ whole genome shotgun (WGS) entry which is preliminary data.</text>
</comment>
<dbReference type="Pfam" id="PF18602">
    <property type="entry name" value="Rap1a"/>
    <property type="match status" value="1"/>
</dbReference>
<keyword evidence="3" id="KW-1185">Reference proteome</keyword>
<accession>A0A6P1BEM6</accession>
<evidence type="ECO:0000313" key="3">
    <source>
        <dbReference type="Proteomes" id="UP000468531"/>
    </source>
</evidence>
<feature type="domain" description="Rap1a immunity protein" evidence="1">
    <location>
        <begin position="24"/>
        <end position="116"/>
    </location>
</feature>
<dbReference type="InterPro" id="IPR041238">
    <property type="entry name" value="Rap1a"/>
</dbReference>
<dbReference type="Proteomes" id="UP000468531">
    <property type="component" value="Unassembled WGS sequence"/>
</dbReference>
<sequence length="118" mass="13463">MRRLILAFITIVATGFPVWASDVTGEVLAFACMENLPAAKREKDSEKRLQFCNTYLNAWDDARYAFLKGTRTYCPPSITIKEMSVVFFDYMAGHREARDLPAAEALMLAFKAKWPCRD</sequence>
<dbReference type="RefSeq" id="WP_163152767.1">
    <property type="nucleotide sequence ID" value="NZ_VKHP01000025.1"/>
</dbReference>
<gene>
    <name evidence="2" type="ORF">FNJ47_09355</name>
</gene>
<proteinExistence type="predicted"/>
<evidence type="ECO:0000313" key="2">
    <source>
        <dbReference type="EMBL" id="NEU96031.1"/>
    </source>
</evidence>
<dbReference type="EMBL" id="VKHP01000025">
    <property type="protein sequence ID" value="NEU96031.1"/>
    <property type="molecule type" value="Genomic_DNA"/>
</dbReference>
<reference evidence="2 3" key="1">
    <citation type="journal article" date="2020" name="Arch. Microbiol.">
        <title>Bradyrhizobium uaiense sp. nov., a new highly efficient cowpea symbiont.</title>
        <authorList>
            <person name="Cabral Michel D."/>
            <person name="Azarias Guimaraes A."/>
            <person name="Martins da Costa E."/>
            <person name="Soares de Carvalho T."/>
            <person name="Balsanelli E."/>
            <person name="Willems A."/>
            <person name="Maltempi de Souza E."/>
            <person name="de Souza Moreira F.M."/>
        </authorList>
    </citation>
    <scope>NUCLEOTIDE SEQUENCE [LARGE SCALE GENOMIC DNA]</scope>
    <source>
        <strain evidence="2 3">UFLA 03-164</strain>
    </source>
</reference>
<protein>
    <recommendedName>
        <fullName evidence="1">Rap1a immunity protein domain-containing protein</fullName>
    </recommendedName>
</protein>
<name>A0A6P1BEM6_9BRAD</name>
<dbReference type="AlphaFoldDB" id="A0A6P1BEM6"/>
<evidence type="ECO:0000259" key="1">
    <source>
        <dbReference type="Pfam" id="PF18602"/>
    </source>
</evidence>
<organism evidence="2 3">
    <name type="scientific">Bradyrhizobium uaiense</name>
    <dbReference type="NCBI Taxonomy" id="2594946"/>
    <lineage>
        <taxon>Bacteria</taxon>
        <taxon>Pseudomonadati</taxon>
        <taxon>Pseudomonadota</taxon>
        <taxon>Alphaproteobacteria</taxon>
        <taxon>Hyphomicrobiales</taxon>
        <taxon>Nitrobacteraceae</taxon>
        <taxon>Bradyrhizobium</taxon>
    </lineage>
</organism>